<keyword evidence="2" id="KW-0812">Transmembrane</keyword>
<keyword evidence="4" id="KW-1185">Reference proteome</keyword>
<gene>
    <name evidence="3" type="ORF">V6984_10285</name>
</gene>
<reference evidence="3 4" key="1">
    <citation type="submission" date="2024-02" db="EMBL/GenBank/DDBJ databases">
        <title>Bacterial strain from lacustrine sediment.</title>
        <authorList>
            <person name="Petit C."/>
            <person name="Fadhlaoui K."/>
        </authorList>
    </citation>
    <scope>NUCLEOTIDE SEQUENCE [LARGE SCALE GENOMIC DNA]</scope>
    <source>
        <strain evidence="3 4">IPX-CK</strain>
    </source>
</reference>
<sequence length="86" mass="9842">MRRKLIPPFLMLFAGAITSITMWALHYETRTMLSILLGVLVIFYIIGCLLKWMLDVFDKQNVVPEAPEEAQEQIQEAAEEEGQVDS</sequence>
<keyword evidence="2" id="KW-0472">Membrane</keyword>
<dbReference type="Proteomes" id="UP001451571">
    <property type="component" value="Chromosome"/>
</dbReference>
<proteinExistence type="predicted"/>
<name>A0ABZ3F0N7_9FIRM</name>
<keyword evidence="2" id="KW-1133">Transmembrane helix</keyword>
<feature type="transmembrane region" description="Helical" evidence="2">
    <location>
        <begin position="5"/>
        <end position="25"/>
    </location>
</feature>
<evidence type="ECO:0000313" key="4">
    <source>
        <dbReference type="Proteomes" id="UP001451571"/>
    </source>
</evidence>
<feature type="transmembrane region" description="Helical" evidence="2">
    <location>
        <begin position="31"/>
        <end position="50"/>
    </location>
</feature>
<dbReference type="EMBL" id="CP146256">
    <property type="protein sequence ID" value="XAH76119.1"/>
    <property type="molecule type" value="Genomic_DNA"/>
</dbReference>
<evidence type="ECO:0000256" key="2">
    <source>
        <dbReference type="SAM" id="Phobius"/>
    </source>
</evidence>
<evidence type="ECO:0000313" key="3">
    <source>
        <dbReference type="EMBL" id="XAH76119.1"/>
    </source>
</evidence>
<organism evidence="3 4">
    <name type="scientific">Kineothrix sedimenti</name>
    <dbReference type="NCBI Taxonomy" id="3123317"/>
    <lineage>
        <taxon>Bacteria</taxon>
        <taxon>Bacillati</taxon>
        <taxon>Bacillota</taxon>
        <taxon>Clostridia</taxon>
        <taxon>Lachnospirales</taxon>
        <taxon>Lachnospiraceae</taxon>
        <taxon>Kineothrix</taxon>
    </lineage>
</organism>
<protein>
    <submittedName>
        <fullName evidence="3">Uncharacterized protein</fullName>
    </submittedName>
</protein>
<feature type="region of interest" description="Disordered" evidence="1">
    <location>
        <begin position="67"/>
        <end position="86"/>
    </location>
</feature>
<evidence type="ECO:0000256" key="1">
    <source>
        <dbReference type="SAM" id="MobiDB-lite"/>
    </source>
</evidence>
<accession>A0ABZ3F0N7</accession>
<dbReference type="RefSeq" id="WP_342759691.1">
    <property type="nucleotide sequence ID" value="NZ_CP146256.1"/>
</dbReference>